<dbReference type="GO" id="GO:0005886">
    <property type="term" value="C:plasma membrane"/>
    <property type="evidence" value="ECO:0007669"/>
    <property type="project" value="UniProtKB-SubCell"/>
</dbReference>
<evidence type="ECO:0000256" key="10">
    <source>
        <dbReference type="RuleBase" id="RU362081"/>
    </source>
</evidence>
<dbReference type="InterPro" id="IPR018303">
    <property type="entry name" value="ATPase_P-typ_P_site"/>
</dbReference>
<keyword evidence="6 10" id="KW-0067">ATP-binding</keyword>
<dbReference type="Pfam" id="PF00122">
    <property type="entry name" value="E1-E2_ATPase"/>
    <property type="match status" value="1"/>
</dbReference>
<feature type="domain" description="P-type ATPase A" evidence="11">
    <location>
        <begin position="3"/>
        <end position="102"/>
    </location>
</feature>
<keyword evidence="9 10" id="KW-0472">Membrane</keyword>
<dbReference type="GO" id="GO:0016887">
    <property type="term" value="F:ATP hydrolysis activity"/>
    <property type="evidence" value="ECO:0007669"/>
    <property type="project" value="InterPro"/>
</dbReference>
<dbReference type="InterPro" id="IPR008250">
    <property type="entry name" value="ATPase_P-typ_transduc_dom_A_sf"/>
</dbReference>
<dbReference type="Gene3D" id="2.70.150.10">
    <property type="entry name" value="Calcium-transporting ATPase, cytoplasmic transduction domain A"/>
    <property type="match status" value="1"/>
</dbReference>
<dbReference type="Pfam" id="PF00702">
    <property type="entry name" value="Hydrolase"/>
    <property type="match status" value="1"/>
</dbReference>
<dbReference type="InterPro" id="IPR036412">
    <property type="entry name" value="HAD-like_sf"/>
</dbReference>
<protein>
    <submittedName>
        <fullName evidence="12">Copper-exporting P-type ATPase A</fullName>
    </submittedName>
</protein>
<feature type="transmembrane region" description="Helical" evidence="10">
    <location>
        <begin position="458"/>
        <end position="475"/>
    </location>
</feature>
<evidence type="ECO:0000256" key="6">
    <source>
        <dbReference type="ARBA" id="ARBA00022840"/>
    </source>
</evidence>
<dbReference type="SFLD" id="SFLDG00002">
    <property type="entry name" value="C1.7:_P-type_atpase_like"/>
    <property type="match status" value="1"/>
</dbReference>
<dbReference type="SUPFAM" id="SSF81665">
    <property type="entry name" value="Calcium ATPase, transmembrane domain M"/>
    <property type="match status" value="1"/>
</dbReference>
<feature type="transmembrane region" description="Helical" evidence="10">
    <location>
        <begin position="153"/>
        <end position="174"/>
    </location>
</feature>
<evidence type="ECO:0000259" key="11">
    <source>
        <dbReference type="Pfam" id="PF00122"/>
    </source>
</evidence>
<keyword evidence="8 10" id="KW-1133">Transmembrane helix</keyword>
<dbReference type="InterPro" id="IPR027256">
    <property type="entry name" value="P-typ_ATPase_IB"/>
</dbReference>
<keyword evidence="10" id="KW-1003">Cell membrane</keyword>
<keyword evidence="4 10" id="KW-0479">Metal-binding</keyword>
<evidence type="ECO:0000256" key="9">
    <source>
        <dbReference type="ARBA" id="ARBA00023136"/>
    </source>
</evidence>
<evidence type="ECO:0000313" key="12">
    <source>
        <dbReference type="EMBL" id="SBW04375.1"/>
    </source>
</evidence>
<dbReference type="SFLD" id="SFLDS00003">
    <property type="entry name" value="Haloacid_Dehalogenase"/>
    <property type="match status" value="1"/>
</dbReference>
<evidence type="ECO:0000256" key="3">
    <source>
        <dbReference type="ARBA" id="ARBA00022692"/>
    </source>
</evidence>
<evidence type="ECO:0000256" key="1">
    <source>
        <dbReference type="ARBA" id="ARBA00004127"/>
    </source>
</evidence>
<dbReference type="PRINTS" id="PR00119">
    <property type="entry name" value="CATATPASE"/>
</dbReference>
<dbReference type="FunFam" id="2.70.150.10:FF:000002">
    <property type="entry name" value="Copper-transporting ATPase 1, putative"/>
    <property type="match status" value="1"/>
</dbReference>
<dbReference type="InterPro" id="IPR023298">
    <property type="entry name" value="ATPase_P-typ_TM_dom_sf"/>
</dbReference>
<comment type="similarity">
    <text evidence="2 10">Belongs to the cation transport ATPase (P-type) (TC 3.A.3) family. Type IB subfamily.</text>
</comment>
<dbReference type="PRINTS" id="PR00943">
    <property type="entry name" value="CUATPASE"/>
</dbReference>
<dbReference type="EMBL" id="FLUO01000001">
    <property type="protein sequence ID" value="SBW04375.1"/>
    <property type="molecule type" value="Genomic_DNA"/>
</dbReference>
<dbReference type="InterPro" id="IPR023214">
    <property type="entry name" value="HAD_sf"/>
</dbReference>
<keyword evidence="7" id="KW-1278">Translocase</keyword>
<dbReference type="InterPro" id="IPR023299">
    <property type="entry name" value="ATPase_P-typ_cyto_dom_N"/>
</dbReference>
<organism evidence="12">
    <name type="scientific">uncultured Alphaproteobacteria bacterium</name>
    <dbReference type="NCBI Taxonomy" id="91750"/>
    <lineage>
        <taxon>Bacteria</taxon>
        <taxon>Pseudomonadati</taxon>
        <taxon>Pseudomonadota</taxon>
        <taxon>Alphaproteobacteria</taxon>
        <taxon>environmental samples</taxon>
    </lineage>
</organism>
<keyword evidence="5 10" id="KW-0547">Nucleotide-binding</keyword>
<dbReference type="NCBIfam" id="TIGR01494">
    <property type="entry name" value="ATPase_P-type"/>
    <property type="match status" value="1"/>
</dbReference>
<dbReference type="NCBIfam" id="TIGR01511">
    <property type="entry name" value="ATPase-IB1_Cu"/>
    <property type="match status" value="1"/>
</dbReference>
<evidence type="ECO:0000256" key="2">
    <source>
        <dbReference type="ARBA" id="ARBA00006024"/>
    </source>
</evidence>
<dbReference type="PANTHER" id="PTHR43520">
    <property type="entry name" value="ATP7, ISOFORM B"/>
    <property type="match status" value="1"/>
</dbReference>
<dbReference type="GO" id="GO:0055070">
    <property type="term" value="P:copper ion homeostasis"/>
    <property type="evidence" value="ECO:0007669"/>
    <property type="project" value="TreeGrafter"/>
</dbReference>
<evidence type="ECO:0000256" key="4">
    <source>
        <dbReference type="ARBA" id="ARBA00022723"/>
    </source>
</evidence>
<dbReference type="AlphaFoldDB" id="A0A212JYP0"/>
<evidence type="ECO:0000256" key="5">
    <source>
        <dbReference type="ARBA" id="ARBA00022741"/>
    </source>
</evidence>
<dbReference type="InterPro" id="IPR001757">
    <property type="entry name" value="P_typ_ATPase"/>
</dbReference>
<comment type="subcellular location">
    <subcellularLocation>
        <location evidence="10">Cell membrane</location>
    </subcellularLocation>
    <subcellularLocation>
        <location evidence="1">Endomembrane system</location>
        <topology evidence="1">Multi-pass membrane protein</topology>
    </subcellularLocation>
</comment>
<dbReference type="PROSITE" id="PS00154">
    <property type="entry name" value="ATPASE_E1_E2"/>
    <property type="match status" value="1"/>
</dbReference>
<evidence type="ECO:0000256" key="7">
    <source>
        <dbReference type="ARBA" id="ARBA00022967"/>
    </source>
</evidence>
<name>A0A212JYP0_9PROT</name>
<dbReference type="SUPFAM" id="SSF56784">
    <property type="entry name" value="HAD-like"/>
    <property type="match status" value="1"/>
</dbReference>
<dbReference type="GO" id="GO:0005507">
    <property type="term" value="F:copper ion binding"/>
    <property type="evidence" value="ECO:0007669"/>
    <property type="project" value="TreeGrafter"/>
</dbReference>
<feature type="transmembrane region" description="Helical" evidence="10">
    <location>
        <begin position="481"/>
        <end position="498"/>
    </location>
</feature>
<gene>
    <name evidence="12" type="ORF">KL86APRO_11846</name>
</gene>
<dbReference type="PANTHER" id="PTHR43520:SF8">
    <property type="entry name" value="P-TYPE CU(+) TRANSPORTER"/>
    <property type="match status" value="1"/>
</dbReference>
<dbReference type="GO" id="GO:0005524">
    <property type="term" value="F:ATP binding"/>
    <property type="evidence" value="ECO:0007669"/>
    <property type="project" value="UniProtKB-UniRule"/>
</dbReference>
<dbReference type="Gene3D" id="3.40.50.1000">
    <property type="entry name" value="HAD superfamily/HAD-like"/>
    <property type="match status" value="1"/>
</dbReference>
<dbReference type="GO" id="GO:0043682">
    <property type="term" value="F:P-type divalent copper transporter activity"/>
    <property type="evidence" value="ECO:0007669"/>
    <property type="project" value="TreeGrafter"/>
</dbReference>
<dbReference type="NCBIfam" id="TIGR01525">
    <property type="entry name" value="ATPase-IB_hvy"/>
    <property type="match status" value="1"/>
</dbReference>
<dbReference type="GO" id="GO:0012505">
    <property type="term" value="C:endomembrane system"/>
    <property type="evidence" value="ECO:0007669"/>
    <property type="project" value="UniProtKB-SubCell"/>
</dbReference>
<dbReference type="InterPro" id="IPR059000">
    <property type="entry name" value="ATPase_P-type_domA"/>
</dbReference>
<reference evidence="12" key="1">
    <citation type="submission" date="2016-04" db="EMBL/GenBank/DDBJ databases">
        <authorList>
            <person name="Evans L.H."/>
            <person name="Alamgir A."/>
            <person name="Owens N."/>
            <person name="Weber N.D."/>
            <person name="Virtaneva K."/>
            <person name="Barbian K."/>
            <person name="Babar A."/>
            <person name="Rosenke K."/>
        </authorList>
    </citation>
    <scope>NUCLEOTIDE SEQUENCE</scope>
    <source>
        <strain evidence="12">86</strain>
    </source>
</reference>
<evidence type="ECO:0000256" key="8">
    <source>
        <dbReference type="ARBA" id="ARBA00022989"/>
    </source>
</evidence>
<dbReference type="Gene3D" id="3.40.1110.10">
    <property type="entry name" value="Calcium-transporting ATPase, cytoplasmic domain N"/>
    <property type="match status" value="1"/>
</dbReference>
<sequence>MALRPEDALIERDGRQERVAIAEVAIGDVAVVKPGERIPVDGEIVSGATEADESLITGESLPVAKTRGDLVVAGSINGSGLIRVRAARVGADTTLARIVALVAAAQGGKAPIQRLVDKVSAVFVPVVAGVALLTFLAWMALGAGVEQAVTAAVSVLVIACPCALGLATPAALVAGTGAGAKAGILIRDIETLERADAVDTVVFDKTGTLTEGKPKVVAVEALGDEPELVRLAAAAQQGSEHPLAKAILAHAGAAPNLPEVADFRAVGGAGLTAMVEGRRVAIGTAALLRGLGVDPAPLAETVRGWQDNGWSVALVAADGAPLGAFAMADTPRPETPEAVAALKARGVTPWMLSGDSLAATAHVAADLGIADYAGGARPEDKARRVAELRAQGRVVAVVGDGVNDAPALAEADVGIAVGSGTDVAMETAGITLMRPDPRLVAATFAIAHATRRTIRQNLFWAFAYNVVGIPVAALGYLHPSFAAAAMAFSSVSVVGNALRLKSWRPPQDAHPAPAERAPS</sequence>
<accession>A0A212JYP0</accession>
<dbReference type="SUPFAM" id="SSF81653">
    <property type="entry name" value="Calcium ATPase, transduction domain A"/>
    <property type="match status" value="1"/>
</dbReference>
<dbReference type="InterPro" id="IPR044492">
    <property type="entry name" value="P_typ_ATPase_HD_dom"/>
</dbReference>
<dbReference type="SFLD" id="SFLDF00027">
    <property type="entry name" value="p-type_atpase"/>
    <property type="match status" value="1"/>
</dbReference>
<dbReference type="NCBIfam" id="TIGR01512">
    <property type="entry name" value="ATPase-IB2_Cd"/>
    <property type="match status" value="1"/>
</dbReference>
<keyword evidence="3 10" id="KW-0812">Transmembrane</keyword>
<proteinExistence type="inferred from homology"/>
<feature type="transmembrane region" description="Helical" evidence="10">
    <location>
        <begin position="119"/>
        <end position="141"/>
    </location>
</feature>